<gene>
    <name evidence="12" type="ORF">G7K_3510-t1</name>
</gene>
<dbReference type="InterPro" id="IPR045088">
    <property type="entry name" value="ALAT1/2-like"/>
</dbReference>
<evidence type="ECO:0000256" key="6">
    <source>
        <dbReference type="ARBA" id="ARBA00025785"/>
    </source>
</evidence>
<dbReference type="STRING" id="698492.A0A0E9NHQ6"/>
<sequence>MYNQRVNEDNDSQEIPDQIQHQAKNRKEETIPTVLAPAQAPIATRPRRRLQQLGFSSADNRLLCPETRDLRWRLHVDISAPPSLGQRRRQIYPLLYISQAISNRRRQRFLSHHPGVDLYIFQTALITQSITMSCTCTRGRLLFHAASRTASAASSRASSCASSVASNAPRSSTTSRTFTTTMHNKSRLNADMVNPHVRAAEYAVRGELAIKAEDLRDRLEAGEKLPFDHVINANIGNPQQLDQKPLTFFRQVIALTECPDLLSEENLPVTKKLFPSDAIERAQVLLKEIGSVGAYSASQGVMGIRKNVAKFLEERDGHPADPADIYLTAGASQGVHTILHILIANPSTGCLIPIPQYPLYTATLAMLNGRAVPYYLDEEKAWSVSMNDMRDGLEKAEAQGTDVRSLVVINPGNPTGNCLAVEDMRDVLRFCKEEGLVLLADEVYQTNTFVSDRPFVSFKKVYRDMCAEDPSMEGLDMVSFHSTSKGMIGECGRRGGYFELTGFDKDVRDIIYKSVSITLCPPVSGQILVDLMVNPPKQGDESYPLYNKEYSHIYNSLKERSQALLSAFKRMEGVDCQDAQGAMYLFPRLTLPQKALDAAAEAGKTPDAFYCLQLLDATGVCMVPGSGFGQKEGTIHLRTTFLAPGTEYAERIVKFHEDFMRKYKD</sequence>
<reference evidence="12 13" key="3">
    <citation type="journal article" date="2015" name="Genome Announc.">
        <title>Draft Genome Sequence of the Archiascomycetous Yeast Saitoella complicata.</title>
        <authorList>
            <person name="Yamauchi K."/>
            <person name="Kondo S."/>
            <person name="Hamamoto M."/>
            <person name="Takahashi Y."/>
            <person name="Ogura Y."/>
            <person name="Hayashi T."/>
            <person name="Nishida H."/>
        </authorList>
    </citation>
    <scope>NUCLEOTIDE SEQUENCE [LARGE SCALE GENOMIC DNA]</scope>
    <source>
        <strain evidence="12 13">NRRL Y-17804</strain>
    </source>
</reference>
<reference evidence="12 13" key="2">
    <citation type="journal article" date="2014" name="J. Gen. Appl. Microbiol.">
        <title>The early diverging ascomycetous budding yeast Saitoella complicata has three histone deacetylases belonging to the Clr6, Hos2, and Rpd3 lineages.</title>
        <authorList>
            <person name="Nishida H."/>
            <person name="Matsumoto T."/>
            <person name="Kondo S."/>
            <person name="Hamamoto M."/>
            <person name="Yoshikawa H."/>
        </authorList>
    </citation>
    <scope>NUCLEOTIDE SEQUENCE [LARGE SCALE GENOMIC DNA]</scope>
    <source>
        <strain evidence="12 13">NRRL Y-17804</strain>
    </source>
</reference>
<evidence type="ECO:0000256" key="10">
    <source>
        <dbReference type="SAM" id="MobiDB-lite"/>
    </source>
</evidence>
<dbReference type="UniPathway" id="UPA00528">
    <property type="reaction ID" value="UER00586"/>
</dbReference>
<dbReference type="InterPro" id="IPR015424">
    <property type="entry name" value="PyrdxlP-dep_Trfase"/>
</dbReference>
<feature type="region of interest" description="Disordered" evidence="10">
    <location>
        <begin position="1"/>
        <end position="29"/>
    </location>
</feature>
<reference evidence="12 13" key="1">
    <citation type="journal article" date="2011" name="J. Gen. Appl. Microbiol.">
        <title>Draft genome sequencing of the enigmatic yeast Saitoella complicata.</title>
        <authorList>
            <person name="Nishida H."/>
            <person name="Hamamoto M."/>
            <person name="Sugiyama J."/>
        </authorList>
    </citation>
    <scope>NUCLEOTIDE SEQUENCE [LARGE SCALE GENOMIC DNA]</scope>
    <source>
        <strain evidence="12 13">NRRL Y-17804</strain>
    </source>
</reference>
<evidence type="ECO:0000313" key="13">
    <source>
        <dbReference type="Proteomes" id="UP000033140"/>
    </source>
</evidence>
<keyword evidence="5" id="KW-0663">Pyridoxal phosphate</keyword>
<comment type="subunit">
    <text evidence="2">Homodimer.</text>
</comment>
<dbReference type="AlphaFoldDB" id="A0A0E9NHQ6"/>
<accession>A0A0E9NHQ6</accession>
<evidence type="ECO:0000256" key="3">
    <source>
        <dbReference type="ARBA" id="ARBA00022576"/>
    </source>
</evidence>
<dbReference type="FunFam" id="3.40.640.10:FF:000012">
    <property type="entry name" value="alanine aminotransferase 2"/>
    <property type="match status" value="1"/>
</dbReference>
<dbReference type="InterPro" id="IPR015422">
    <property type="entry name" value="PyrdxlP-dep_Trfase_small"/>
</dbReference>
<dbReference type="FunFam" id="1.10.287.1970:FF:000001">
    <property type="entry name" value="Alanine aminotransferase 2"/>
    <property type="match status" value="1"/>
</dbReference>
<evidence type="ECO:0000256" key="5">
    <source>
        <dbReference type="ARBA" id="ARBA00022898"/>
    </source>
</evidence>
<dbReference type="GO" id="GO:0030170">
    <property type="term" value="F:pyridoxal phosphate binding"/>
    <property type="evidence" value="ECO:0007669"/>
    <property type="project" value="InterPro"/>
</dbReference>
<evidence type="ECO:0000259" key="11">
    <source>
        <dbReference type="Pfam" id="PF00155"/>
    </source>
</evidence>
<keyword evidence="3" id="KW-0032">Aminotransferase</keyword>
<dbReference type="Gene3D" id="3.90.1150.10">
    <property type="entry name" value="Aspartate Aminotransferase, domain 1"/>
    <property type="match status" value="1"/>
</dbReference>
<evidence type="ECO:0000256" key="9">
    <source>
        <dbReference type="ARBA" id="ARBA00080525"/>
    </source>
</evidence>
<dbReference type="FunFam" id="3.90.1150.10:FF:000010">
    <property type="entry name" value="Alanine aminotransferase 2"/>
    <property type="match status" value="1"/>
</dbReference>
<dbReference type="InterPro" id="IPR004839">
    <property type="entry name" value="Aminotransferase_I/II_large"/>
</dbReference>
<evidence type="ECO:0000256" key="8">
    <source>
        <dbReference type="ARBA" id="ARBA00078532"/>
    </source>
</evidence>
<dbReference type="PANTHER" id="PTHR11751">
    <property type="entry name" value="ALANINE AMINOTRANSFERASE"/>
    <property type="match status" value="1"/>
</dbReference>
<comment type="caution">
    <text evidence="12">The sequence shown here is derived from an EMBL/GenBank/DDBJ whole genome shotgun (WGS) entry which is preliminary data.</text>
</comment>
<evidence type="ECO:0000256" key="1">
    <source>
        <dbReference type="ARBA" id="ARBA00001933"/>
    </source>
</evidence>
<keyword evidence="13" id="KW-1185">Reference proteome</keyword>
<dbReference type="InterPro" id="IPR015421">
    <property type="entry name" value="PyrdxlP-dep_Trfase_major"/>
</dbReference>
<protein>
    <recommendedName>
        <fullName evidence="7">Glutamate pyruvate transaminase</fullName>
    </recommendedName>
    <alternativeName>
        <fullName evidence="8">Glutamic--alanine transaminase</fullName>
    </alternativeName>
    <alternativeName>
        <fullName evidence="9">Glutamic--pyruvic transaminase</fullName>
    </alternativeName>
</protein>
<dbReference type="GO" id="GO:0008483">
    <property type="term" value="F:transaminase activity"/>
    <property type="evidence" value="ECO:0007669"/>
    <property type="project" value="UniProtKB-KW"/>
</dbReference>
<comment type="cofactor">
    <cofactor evidence="1">
        <name>pyridoxal 5'-phosphate</name>
        <dbReference type="ChEBI" id="CHEBI:597326"/>
    </cofactor>
</comment>
<dbReference type="CDD" id="cd00609">
    <property type="entry name" value="AAT_like"/>
    <property type="match status" value="1"/>
</dbReference>
<dbReference type="Pfam" id="PF00155">
    <property type="entry name" value="Aminotran_1_2"/>
    <property type="match status" value="1"/>
</dbReference>
<keyword evidence="4" id="KW-0808">Transferase</keyword>
<dbReference type="PANTHER" id="PTHR11751:SF29">
    <property type="entry name" value="ALANINE TRANSAMINASE"/>
    <property type="match status" value="1"/>
</dbReference>
<dbReference type="EMBL" id="BACD03000022">
    <property type="protein sequence ID" value="GAO49359.1"/>
    <property type="molecule type" value="Genomic_DNA"/>
</dbReference>
<dbReference type="Gene3D" id="3.40.640.10">
    <property type="entry name" value="Type I PLP-dependent aspartate aminotransferase-like (Major domain)"/>
    <property type="match status" value="1"/>
</dbReference>
<dbReference type="Proteomes" id="UP000033140">
    <property type="component" value="Unassembled WGS sequence"/>
</dbReference>
<feature type="domain" description="Aminotransferase class I/classII large" evidence="11">
    <location>
        <begin position="266"/>
        <end position="647"/>
    </location>
</feature>
<comment type="similarity">
    <text evidence="6">Belongs to the class-I pyridoxal-phosphate-dependent aminotransferase family. Alanine aminotransferase subfamily.</text>
</comment>
<dbReference type="SUPFAM" id="SSF53383">
    <property type="entry name" value="PLP-dependent transferases"/>
    <property type="match status" value="1"/>
</dbReference>
<dbReference type="GO" id="GO:0042853">
    <property type="term" value="P:L-alanine catabolic process"/>
    <property type="evidence" value="ECO:0007669"/>
    <property type="project" value="UniProtKB-UniPathway"/>
</dbReference>
<evidence type="ECO:0000313" key="12">
    <source>
        <dbReference type="EMBL" id="GAO49359.1"/>
    </source>
</evidence>
<evidence type="ECO:0000256" key="2">
    <source>
        <dbReference type="ARBA" id="ARBA00011738"/>
    </source>
</evidence>
<name>A0A0E9NHQ6_SAICN</name>
<dbReference type="OMA" id="GTQHFRV"/>
<dbReference type="Gene3D" id="1.10.287.1970">
    <property type="match status" value="1"/>
</dbReference>
<evidence type="ECO:0000256" key="4">
    <source>
        <dbReference type="ARBA" id="ARBA00022679"/>
    </source>
</evidence>
<proteinExistence type="inferred from homology"/>
<organism evidence="12 13">
    <name type="scientific">Saitoella complicata (strain BCRC 22490 / CBS 7301 / JCM 7358 / NBRC 10748 / NRRL Y-17804)</name>
    <dbReference type="NCBI Taxonomy" id="698492"/>
    <lineage>
        <taxon>Eukaryota</taxon>
        <taxon>Fungi</taxon>
        <taxon>Dikarya</taxon>
        <taxon>Ascomycota</taxon>
        <taxon>Taphrinomycotina</taxon>
        <taxon>Taphrinomycotina incertae sedis</taxon>
        <taxon>Saitoella</taxon>
    </lineage>
</organism>
<evidence type="ECO:0000256" key="7">
    <source>
        <dbReference type="ARBA" id="ARBA00077894"/>
    </source>
</evidence>